<accession>A0A842HVN4</accession>
<dbReference type="Proteomes" id="UP000545386">
    <property type="component" value="Unassembled WGS sequence"/>
</dbReference>
<proteinExistence type="predicted"/>
<protein>
    <submittedName>
        <fullName evidence="1">Squalene synthase HpnC</fullName>
        <ecNumber evidence="1">2.5.1.21</ecNumber>
    </submittedName>
</protein>
<dbReference type="InterPro" id="IPR008949">
    <property type="entry name" value="Isoprenoid_synthase_dom_sf"/>
</dbReference>
<dbReference type="EC" id="2.5.1.21" evidence="1"/>
<dbReference type="RefSeq" id="WP_185780498.1">
    <property type="nucleotide sequence ID" value="NZ_JACJUU010000013.1"/>
</dbReference>
<dbReference type="EMBL" id="JACJUU010000013">
    <property type="protein sequence ID" value="MBC2770835.1"/>
    <property type="molecule type" value="Genomic_DNA"/>
</dbReference>
<organism evidence="1 2">
    <name type="scientific">Pusillimonas minor</name>
    <dbReference type="NCBI Taxonomy" id="2697024"/>
    <lineage>
        <taxon>Bacteria</taxon>
        <taxon>Pseudomonadati</taxon>
        <taxon>Pseudomonadota</taxon>
        <taxon>Betaproteobacteria</taxon>
        <taxon>Burkholderiales</taxon>
        <taxon>Alcaligenaceae</taxon>
        <taxon>Pusillimonas</taxon>
    </lineage>
</organism>
<comment type="caution">
    <text evidence="1">The sequence shown here is derived from an EMBL/GenBank/DDBJ whole genome shotgun (WGS) entry which is preliminary data.</text>
</comment>
<evidence type="ECO:0000313" key="1">
    <source>
        <dbReference type="EMBL" id="MBC2770835.1"/>
    </source>
</evidence>
<dbReference type="CDD" id="cd00683">
    <property type="entry name" value="Trans_IPPS_HH"/>
    <property type="match status" value="1"/>
</dbReference>
<evidence type="ECO:0000313" key="2">
    <source>
        <dbReference type="Proteomes" id="UP000545386"/>
    </source>
</evidence>
<keyword evidence="2" id="KW-1185">Reference proteome</keyword>
<dbReference type="Pfam" id="PF00494">
    <property type="entry name" value="SQS_PSY"/>
    <property type="match status" value="1"/>
</dbReference>
<reference evidence="1 2" key="1">
    <citation type="submission" date="2020-08" db="EMBL/GenBank/DDBJ databases">
        <title>Paraeoetvoesia sp. YC-7-48 draft genome sequence.</title>
        <authorList>
            <person name="Yao L."/>
        </authorList>
    </citation>
    <scope>NUCLEOTIDE SEQUENCE [LARGE SCALE GENOMIC DNA]</scope>
    <source>
        <strain evidence="2">YC-7-48</strain>
    </source>
</reference>
<name>A0A842HVN4_9BURK</name>
<dbReference type="InterPro" id="IPR017827">
    <property type="entry name" value="HSQ_synthase_HpnC"/>
</dbReference>
<dbReference type="SUPFAM" id="SSF48576">
    <property type="entry name" value="Terpenoid synthases"/>
    <property type="match status" value="1"/>
</dbReference>
<dbReference type="InterPro" id="IPR044843">
    <property type="entry name" value="Trans_IPPS_bact-type"/>
</dbReference>
<dbReference type="PANTHER" id="PTHR31480">
    <property type="entry name" value="BIFUNCTIONAL LYCOPENE CYCLASE/PHYTOENE SYNTHASE"/>
    <property type="match status" value="1"/>
</dbReference>
<keyword evidence="1" id="KW-0808">Transferase</keyword>
<gene>
    <name evidence="1" type="primary">hpnC</name>
    <name evidence="1" type="ORF">GTU67_13040</name>
</gene>
<dbReference type="Gene3D" id="1.10.600.10">
    <property type="entry name" value="Farnesyl Diphosphate Synthase"/>
    <property type="match status" value="1"/>
</dbReference>
<dbReference type="GO" id="GO:0051996">
    <property type="term" value="F:squalene synthase [NAD(P)H] activity"/>
    <property type="evidence" value="ECO:0007669"/>
    <property type="project" value="UniProtKB-EC"/>
</dbReference>
<dbReference type="SFLD" id="SFLDG01212">
    <property type="entry name" value="Phytoene_synthase_like"/>
    <property type="match status" value="1"/>
</dbReference>
<dbReference type="AlphaFoldDB" id="A0A842HVN4"/>
<dbReference type="InterPro" id="IPR033904">
    <property type="entry name" value="Trans_IPPS_HH"/>
</dbReference>
<sequence length="297" mass="33403">MAVDHYENFPVASVLVPRHLRGAVVDIYRFARSADDIADEGNATPQARLQALDAYRAALDQIAQNTALNHATDTRTRPVPNSDANGCSAALEAVFVPLQSTIHRHRLPLQPFYDLLSAFSQDVQITRYPNDEALFDYCRRSANPVGRLMLHLYDAASPENLSAADAICTGLQLTNFWQDVAIDWKKNRVYLPQARLQAFGVTETQIAAGQCNAAWQALMRHQVDQARCLFNEGRGLPAKLPGRLALELRMVIEGGLRILERLDDLNYDIFNHRPTLKMRDWLVISARALVRRKAPNY</sequence>
<dbReference type="InterPro" id="IPR002060">
    <property type="entry name" value="Squ/phyt_synthse"/>
</dbReference>
<dbReference type="SFLD" id="SFLDS00005">
    <property type="entry name" value="Isoprenoid_Synthase_Type_I"/>
    <property type="match status" value="1"/>
</dbReference>
<dbReference type="NCBIfam" id="TIGR03464">
    <property type="entry name" value="HpnC"/>
    <property type="match status" value="1"/>
</dbReference>
<dbReference type="SFLD" id="SFLDG01018">
    <property type="entry name" value="Squalene/Phytoene_Synthase_Lik"/>
    <property type="match status" value="1"/>
</dbReference>
<dbReference type="GO" id="GO:0004311">
    <property type="term" value="F:geranylgeranyl diphosphate synthase activity"/>
    <property type="evidence" value="ECO:0007669"/>
    <property type="project" value="InterPro"/>
</dbReference>
<dbReference type="GO" id="GO:0016114">
    <property type="term" value="P:terpenoid biosynthetic process"/>
    <property type="evidence" value="ECO:0007669"/>
    <property type="project" value="UniProtKB-ARBA"/>
</dbReference>